<dbReference type="KEGG" id="smo:SELMODRAFT_403605"/>
<proteinExistence type="predicted"/>
<evidence type="ECO:0000313" key="2">
    <source>
        <dbReference type="Proteomes" id="UP000001514"/>
    </source>
</evidence>
<name>D8QRY1_SELML</name>
<protein>
    <submittedName>
        <fullName evidence="1">Uncharacterized protein</fullName>
    </submittedName>
</protein>
<dbReference type="HOGENOM" id="CLU_991768_0_0_1"/>
<evidence type="ECO:0000313" key="1">
    <source>
        <dbReference type="EMBL" id="EFJ37340.1"/>
    </source>
</evidence>
<keyword evidence="2" id="KW-1185">Reference proteome</keyword>
<sequence length="281" mass="31662">MAHASESCINGFSMEMWLSLSSQLRITNFFGLESEILSEIIEVLFLDAFRKRVQAKKEVRSSTLVVTKFLLRNGASSSDSASSDGRSLTRSTRLTWGFSDWPIRARAHGLWWKKSRCHCSHDAKSSLALDIVSTAQDWKELALEGVQEQELDLTAGSLMQEEYTEEVQHKSSLGSYEQLFETHGSSDTASAEIPKMMPSDARMCLDFMDATTTNLESLEALTACSFPLAFYPRMRKVKKTMADMCIDYCFQTRYGSGMTKSARVNFLKWLQSDEPDKAKCA</sequence>
<accession>D8QRY1</accession>
<dbReference type="Proteomes" id="UP000001514">
    <property type="component" value="Unassembled WGS sequence"/>
</dbReference>
<organism evidence="2">
    <name type="scientific">Selaginella moellendorffii</name>
    <name type="common">Spikemoss</name>
    <dbReference type="NCBI Taxonomy" id="88036"/>
    <lineage>
        <taxon>Eukaryota</taxon>
        <taxon>Viridiplantae</taxon>
        <taxon>Streptophyta</taxon>
        <taxon>Embryophyta</taxon>
        <taxon>Tracheophyta</taxon>
        <taxon>Lycopodiopsida</taxon>
        <taxon>Selaginellales</taxon>
        <taxon>Selaginellaceae</taxon>
        <taxon>Selaginella</taxon>
    </lineage>
</organism>
<dbReference type="InParanoid" id="D8QRY1"/>
<gene>
    <name evidence="1" type="ORF">SELMODRAFT_403605</name>
</gene>
<dbReference type="Gramene" id="EFJ37340">
    <property type="protein sequence ID" value="EFJ37340"/>
    <property type="gene ID" value="SELMODRAFT_403605"/>
</dbReference>
<dbReference type="AlphaFoldDB" id="D8QRY1"/>
<reference evidence="1 2" key="1">
    <citation type="journal article" date="2011" name="Science">
        <title>The Selaginella genome identifies genetic changes associated with the evolution of vascular plants.</title>
        <authorList>
            <person name="Banks J.A."/>
            <person name="Nishiyama T."/>
            <person name="Hasebe M."/>
            <person name="Bowman J.L."/>
            <person name="Gribskov M."/>
            <person name="dePamphilis C."/>
            <person name="Albert V.A."/>
            <person name="Aono N."/>
            <person name="Aoyama T."/>
            <person name="Ambrose B.A."/>
            <person name="Ashton N.W."/>
            <person name="Axtell M.J."/>
            <person name="Barker E."/>
            <person name="Barker M.S."/>
            <person name="Bennetzen J.L."/>
            <person name="Bonawitz N.D."/>
            <person name="Chapple C."/>
            <person name="Cheng C."/>
            <person name="Correa L.G."/>
            <person name="Dacre M."/>
            <person name="DeBarry J."/>
            <person name="Dreyer I."/>
            <person name="Elias M."/>
            <person name="Engstrom E.M."/>
            <person name="Estelle M."/>
            <person name="Feng L."/>
            <person name="Finet C."/>
            <person name="Floyd S.K."/>
            <person name="Frommer W.B."/>
            <person name="Fujita T."/>
            <person name="Gramzow L."/>
            <person name="Gutensohn M."/>
            <person name="Harholt J."/>
            <person name="Hattori M."/>
            <person name="Heyl A."/>
            <person name="Hirai T."/>
            <person name="Hiwatashi Y."/>
            <person name="Ishikawa M."/>
            <person name="Iwata M."/>
            <person name="Karol K.G."/>
            <person name="Koehler B."/>
            <person name="Kolukisaoglu U."/>
            <person name="Kubo M."/>
            <person name="Kurata T."/>
            <person name="Lalonde S."/>
            <person name="Li K."/>
            <person name="Li Y."/>
            <person name="Litt A."/>
            <person name="Lyons E."/>
            <person name="Manning G."/>
            <person name="Maruyama T."/>
            <person name="Michael T.P."/>
            <person name="Mikami K."/>
            <person name="Miyazaki S."/>
            <person name="Morinaga S."/>
            <person name="Murata T."/>
            <person name="Mueller-Roeber B."/>
            <person name="Nelson D.R."/>
            <person name="Obara M."/>
            <person name="Oguri Y."/>
            <person name="Olmstead R.G."/>
            <person name="Onodera N."/>
            <person name="Petersen B.L."/>
            <person name="Pils B."/>
            <person name="Prigge M."/>
            <person name="Rensing S.A."/>
            <person name="Riano-Pachon D.M."/>
            <person name="Roberts A.W."/>
            <person name="Sato Y."/>
            <person name="Scheller H.V."/>
            <person name="Schulz B."/>
            <person name="Schulz C."/>
            <person name="Shakirov E.V."/>
            <person name="Shibagaki N."/>
            <person name="Shinohara N."/>
            <person name="Shippen D.E."/>
            <person name="Soerensen I."/>
            <person name="Sotooka R."/>
            <person name="Sugimoto N."/>
            <person name="Sugita M."/>
            <person name="Sumikawa N."/>
            <person name="Tanurdzic M."/>
            <person name="Theissen G."/>
            <person name="Ulvskov P."/>
            <person name="Wakazuki S."/>
            <person name="Weng J.K."/>
            <person name="Willats W.W."/>
            <person name="Wipf D."/>
            <person name="Wolf P.G."/>
            <person name="Yang L."/>
            <person name="Zimmer A.D."/>
            <person name="Zhu Q."/>
            <person name="Mitros T."/>
            <person name="Hellsten U."/>
            <person name="Loque D."/>
            <person name="Otillar R."/>
            <person name="Salamov A."/>
            <person name="Schmutz J."/>
            <person name="Shapiro H."/>
            <person name="Lindquist E."/>
            <person name="Lucas S."/>
            <person name="Rokhsar D."/>
            <person name="Grigoriev I.V."/>
        </authorList>
    </citation>
    <scope>NUCLEOTIDE SEQUENCE [LARGE SCALE GENOMIC DNA]</scope>
</reference>
<dbReference type="EMBL" id="GL377566">
    <property type="protein sequence ID" value="EFJ37340.1"/>
    <property type="molecule type" value="Genomic_DNA"/>
</dbReference>